<gene>
    <name evidence="2" type="ORF">Bxe_B2052</name>
</gene>
<dbReference type="InterPro" id="IPR016181">
    <property type="entry name" value="Acyl_CoA_acyltransferase"/>
</dbReference>
<accession>Q13PQ4</accession>
<dbReference type="GO" id="GO:0008999">
    <property type="term" value="F:protein-N-terminal-alanine acetyltransferase activity"/>
    <property type="evidence" value="ECO:0007669"/>
    <property type="project" value="TreeGrafter"/>
</dbReference>
<dbReference type="eggNOG" id="COG1670">
    <property type="taxonomic scope" value="Bacteria"/>
</dbReference>
<dbReference type="STRING" id="266265.Bxe_B2052"/>
<reference evidence="2 3" key="1">
    <citation type="journal article" date="2006" name="Proc. Natl. Acad. Sci. U.S.A.">
        <title>Burkholderia xenovorans LB400 harbors a multi-replicon, 9.73-Mbp genome shaped for versatility.</title>
        <authorList>
            <person name="Chain P.S."/>
            <person name="Denef V.J."/>
            <person name="Konstantinidis K.T."/>
            <person name="Vergez L.M."/>
            <person name="Agullo L."/>
            <person name="Reyes V.L."/>
            <person name="Hauser L."/>
            <person name="Cordova M."/>
            <person name="Gomez L."/>
            <person name="Gonzalez M."/>
            <person name="Land M."/>
            <person name="Lao V."/>
            <person name="Larimer F."/>
            <person name="LiPuma J.J."/>
            <person name="Mahenthiralingam E."/>
            <person name="Malfatti S.A."/>
            <person name="Marx C.J."/>
            <person name="Parnell J.J."/>
            <person name="Ramette A."/>
            <person name="Richardson P."/>
            <person name="Seeger M."/>
            <person name="Smith D."/>
            <person name="Spilker T."/>
            <person name="Sul W.J."/>
            <person name="Tsoi T.V."/>
            <person name="Ulrich L.E."/>
            <person name="Zhulin I.B."/>
            <person name="Tiedje J.M."/>
        </authorList>
    </citation>
    <scope>NUCLEOTIDE SEQUENCE [LARGE SCALE GENOMIC DNA]</scope>
    <source>
        <strain evidence="2 3">LB400</strain>
    </source>
</reference>
<dbReference type="Gene3D" id="3.40.630.30">
    <property type="match status" value="1"/>
</dbReference>
<dbReference type="KEGG" id="bxe:Bxe_B2052"/>
<dbReference type="InterPro" id="IPR051908">
    <property type="entry name" value="Ribosomal_N-acetyltransferase"/>
</dbReference>
<protein>
    <recommendedName>
        <fullName evidence="1">N-acetyltransferase domain-containing protein</fullName>
    </recommendedName>
</protein>
<organism evidence="2 3">
    <name type="scientific">Paraburkholderia xenovorans (strain LB400)</name>
    <dbReference type="NCBI Taxonomy" id="266265"/>
    <lineage>
        <taxon>Bacteria</taxon>
        <taxon>Pseudomonadati</taxon>
        <taxon>Pseudomonadota</taxon>
        <taxon>Betaproteobacteria</taxon>
        <taxon>Burkholderiales</taxon>
        <taxon>Burkholderiaceae</taxon>
        <taxon>Paraburkholderia</taxon>
    </lineage>
</organism>
<evidence type="ECO:0000259" key="1">
    <source>
        <dbReference type="Pfam" id="PF13302"/>
    </source>
</evidence>
<dbReference type="PANTHER" id="PTHR43441">
    <property type="entry name" value="RIBOSOMAL-PROTEIN-SERINE ACETYLTRANSFERASE"/>
    <property type="match status" value="1"/>
</dbReference>
<dbReference type="AlphaFoldDB" id="Q13PQ4"/>
<evidence type="ECO:0000313" key="3">
    <source>
        <dbReference type="Proteomes" id="UP000001817"/>
    </source>
</evidence>
<dbReference type="PANTHER" id="PTHR43441:SF11">
    <property type="entry name" value="RIBOSOMAL-PROTEIN-SERINE ACETYLTRANSFERASE"/>
    <property type="match status" value="1"/>
</dbReference>
<evidence type="ECO:0000313" key="2">
    <source>
        <dbReference type="EMBL" id="ABE33935.1"/>
    </source>
</evidence>
<keyword evidence="3" id="KW-1185">Reference proteome</keyword>
<dbReference type="SUPFAM" id="SSF55729">
    <property type="entry name" value="Acyl-CoA N-acyltransferases (Nat)"/>
    <property type="match status" value="1"/>
</dbReference>
<dbReference type="Proteomes" id="UP000001817">
    <property type="component" value="Chromosome 2"/>
</dbReference>
<proteinExistence type="predicted"/>
<dbReference type="Pfam" id="PF13302">
    <property type="entry name" value="Acetyltransf_3"/>
    <property type="match status" value="1"/>
</dbReference>
<dbReference type="InterPro" id="IPR000182">
    <property type="entry name" value="GNAT_dom"/>
</dbReference>
<sequence>MVMRMDEIHIESERLSIRPFSADDADVTFRCITPSLTRFMSWNPPASREDFDRIWQGWLLTISDGTDFVFAIRQREDGSFLGLVGLHRVRSTTPELGIWIRDDFHKQGLGREAVRP</sequence>
<dbReference type="GO" id="GO:0005737">
    <property type="term" value="C:cytoplasm"/>
    <property type="evidence" value="ECO:0007669"/>
    <property type="project" value="TreeGrafter"/>
</dbReference>
<name>Q13PQ4_PARXL</name>
<feature type="domain" description="N-acetyltransferase" evidence="1">
    <location>
        <begin position="14"/>
        <end position="115"/>
    </location>
</feature>
<dbReference type="EMBL" id="CP000271">
    <property type="protein sequence ID" value="ABE33935.1"/>
    <property type="molecule type" value="Genomic_DNA"/>
</dbReference>
<dbReference type="GO" id="GO:1990189">
    <property type="term" value="F:protein N-terminal-serine acetyltransferase activity"/>
    <property type="evidence" value="ECO:0007669"/>
    <property type="project" value="TreeGrafter"/>
</dbReference>